<protein>
    <submittedName>
        <fullName evidence="2">Amidase</fullName>
    </submittedName>
</protein>
<dbReference type="PROSITE" id="PS00571">
    <property type="entry name" value="AMIDASES"/>
    <property type="match status" value="1"/>
</dbReference>
<evidence type="ECO:0000313" key="3">
    <source>
        <dbReference type="Proteomes" id="UP001500851"/>
    </source>
</evidence>
<dbReference type="InterPro" id="IPR036928">
    <property type="entry name" value="AS_sf"/>
</dbReference>
<comment type="caution">
    <text evidence="2">The sequence shown here is derived from an EMBL/GenBank/DDBJ whole genome shotgun (WGS) entry which is preliminary data.</text>
</comment>
<dbReference type="Pfam" id="PF01425">
    <property type="entry name" value="Amidase"/>
    <property type="match status" value="1"/>
</dbReference>
<dbReference type="SUPFAM" id="SSF75304">
    <property type="entry name" value="Amidase signature (AS) enzymes"/>
    <property type="match status" value="1"/>
</dbReference>
<dbReference type="EMBL" id="BAAAOB010000004">
    <property type="protein sequence ID" value="GAA1797653.1"/>
    <property type="molecule type" value="Genomic_DNA"/>
</dbReference>
<organism evidence="2 3">
    <name type="scientific">Leucobacter iarius</name>
    <dbReference type="NCBI Taxonomy" id="333963"/>
    <lineage>
        <taxon>Bacteria</taxon>
        <taxon>Bacillati</taxon>
        <taxon>Actinomycetota</taxon>
        <taxon>Actinomycetes</taxon>
        <taxon>Micrococcales</taxon>
        <taxon>Microbacteriaceae</taxon>
        <taxon>Leucobacter</taxon>
    </lineage>
</organism>
<feature type="domain" description="Amidase" evidence="1">
    <location>
        <begin position="29"/>
        <end position="451"/>
    </location>
</feature>
<gene>
    <name evidence="2" type="ORF">GCM10009768_28280</name>
</gene>
<dbReference type="InterPro" id="IPR020556">
    <property type="entry name" value="Amidase_CS"/>
</dbReference>
<dbReference type="Proteomes" id="UP001500851">
    <property type="component" value="Unassembled WGS sequence"/>
</dbReference>
<name>A0ABN2LRI4_9MICO</name>
<dbReference type="RefSeq" id="WP_344033245.1">
    <property type="nucleotide sequence ID" value="NZ_BAAAOB010000004.1"/>
</dbReference>
<reference evidence="2 3" key="1">
    <citation type="journal article" date="2019" name="Int. J. Syst. Evol. Microbiol.">
        <title>The Global Catalogue of Microorganisms (GCM) 10K type strain sequencing project: providing services to taxonomists for standard genome sequencing and annotation.</title>
        <authorList>
            <consortium name="The Broad Institute Genomics Platform"/>
            <consortium name="The Broad Institute Genome Sequencing Center for Infectious Disease"/>
            <person name="Wu L."/>
            <person name="Ma J."/>
        </authorList>
    </citation>
    <scope>NUCLEOTIDE SEQUENCE [LARGE SCALE GENOMIC DNA]</scope>
    <source>
        <strain evidence="2 3">JCM 14736</strain>
    </source>
</reference>
<dbReference type="PANTHER" id="PTHR11895:SF76">
    <property type="entry name" value="INDOLEACETAMIDE HYDROLASE"/>
    <property type="match status" value="1"/>
</dbReference>
<dbReference type="InterPro" id="IPR000120">
    <property type="entry name" value="Amidase"/>
</dbReference>
<dbReference type="Gene3D" id="3.90.1300.10">
    <property type="entry name" value="Amidase signature (AS) domain"/>
    <property type="match status" value="1"/>
</dbReference>
<evidence type="ECO:0000259" key="1">
    <source>
        <dbReference type="Pfam" id="PF01425"/>
    </source>
</evidence>
<dbReference type="PANTHER" id="PTHR11895">
    <property type="entry name" value="TRANSAMIDASE"/>
    <property type="match status" value="1"/>
</dbReference>
<accession>A0ABN2LRI4</accession>
<evidence type="ECO:0000313" key="2">
    <source>
        <dbReference type="EMBL" id="GAA1797653.1"/>
    </source>
</evidence>
<keyword evidence="3" id="KW-1185">Reference proteome</keyword>
<dbReference type="InterPro" id="IPR023631">
    <property type="entry name" value="Amidase_dom"/>
</dbReference>
<sequence>MTETDIDLCRGSALEQIEALDRGELSARELLSETRERYERINPVINAVVTVDFDAAEAAAAESDRRRAAGEPVRPLEGLPIAVKDLEDTAGLRSTYGSQLHAEHVPVRDSLVVERMRAAGAVIYGKTNTPEFGTGSHTYNRVFGTTTNPYAPDRSAGGSSGGAAAALAAGLSSVADGSDMGGSLRNPAAFCNVVGLRPSIGRVPNWPSKDAWESLATNGPMGRTVGDAALLLWVLSGGDARSPLAFPDALAPGIPELAGPLRIGWSRTLGGLDIQPAVTEVLDGEGLPALQRLGHAVADVEPELAEADPAFRVLRGIGYARGFGALIDEHRSILSPELVANTEYGLGLGIADFTEAREQRTRVYNGMVELFERIDVLAAPVTTVLPFPAEQHWPSEINGVAQADYLDWMRASWRISVTGFAAISVPCGFSPEGLPVGLQLIAPPRSEALLLSLARQFERELPVWRSAPMALSR</sequence>
<proteinExistence type="predicted"/>